<reference evidence="1" key="2">
    <citation type="submission" date="2020-02" db="EMBL/GenBank/DDBJ databases">
        <title>Identification and distribution of gene clusters putatively required for synthesis of sphingolipid metabolism inhibitors in phylogenetically diverse species of the filamentous fungus Fusarium.</title>
        <authorList>
            <person name="Kim H.-S."/>
            <person name="Busman M."/>
            <person name="Brown D.W."/>
            <person name="Divon H."/>
            <person name="Uhlig S."/>
            <person name="Proctor R.H."/>
        </authorList>
    </citation>
    <scope>NUCLEOTIDE SEQUENCE</scope>
    <source>
        <strain evidence="1">NRRL 25174</strain>
    </source>
</reference>
<dbReference type="InterPro" id="IPR036770">
    <property type="entry name" value="Ankyrin_rpt-contain_sf"/>
</dbReference>
<proteinExistence type="predicted"/>
<dbReference type="Gene3D" id="1.25.40.20">
    <property type="entry name" value="Ankyrin repeat-containing domain"/>
    <property type="match status" value="1"/>
</dbReference>
<gene>
    <name evidence="1" type="ORF">FBEOM_12092</name>
</gene>
<dbReference type="AlphaFoldDB" id="A0A9P5A8T9"/>
<accession>A0A9P5A8T9</accession>
<evidence type="ECO:0000313" key="1">
    <source>
        <dbReference type="EMBL" id="KAF4334081.1"/>
    </source>
</evidence>
<dbReference type="OrthoDB" id="1577640at2759"/>
<name>A0A9P5A8T9_9HYPO</name>
<protein>
    <recommendedName>
        <fullName evidence="3">Fungal N-terminal domain-containing protein</fullName>
    </recommendedName>
</protein>
<evidence type="ECO:0008006" key="3">
    <source>
        <dbReference type="Google" id="ProtNLM"/>
    </source>
</evidence>
<dbReference type="EMBL" id="PVQB02000733">
    <property type="protein sequence ID" value="KAF4334081.1"/>
    <property type="molecule type" value="Genomic_DNA"/>
</dbReference>
<keyword evidence="2" id="KW-1185">Reference proteome</keyword>
<comment type="caution">
    <text evidence="1">The sequence shown here is derived from an EMBL/GenBank/DDBJ whole genome shotgun (WGS) entry which is preliminary data.</text>
</comment>
<reference evidence="1" key="1">
    <citation type="journal article" date="2017" name="Mycologia">
        <title>Fusarium algeriense, sp. nov., a novel toxigenic crown rot pathogen of durum wheat from Algeria is nested in the Fusarium burgessii species complex.</title>
        <authorList>
            <person name="Laraba I."/>
            <person name="Keddad A."/>
            <person name="Boureghda H."/>
            <person name="Abdallah N."/>
            <person name="Vaughan M.M."/>
            <person name="Proctor R.H."/>
            <person name="Busman M."/>
            <person name="O'Donnell K."/>
        </authorList>
    </citation>
    <scope>NUCLEOTIDE SEQUENCE</scope>
    <source>
        <strain evidence="1">NRRL 25174</strain>
    </source>
</reference>
<evidence type="ECO:0000313" key="2">
    <source>
        <dbReference type="Proteomes" id="UP000730481"/>
    </source>
</evidence>
<organism evidence="1 2">
    <name type="scientific">Fusarium beomiforme</name>
    <dbReference type="NCBI Taxonomy" id="44412"/>
    <lineage>
        <taxon>Eukaryota</taxon>
        <taxon>Fungi</taxon>
        <taxon>Dikarya</taxon>
        <taxon>Ascomycota</taxon>
        <taxon>Pezizomycotina</taxon>
        <taxon>Sordariomycetes</taxon>
        <taxon>Hypocreomycetidae</taxon>
        <taxon>Hypocreales</taxon>
        <taxon>Nectriaceae</taxon>
        <taxon>Fusarium</taxon>
        <taxon>Fusarium burgessii species complex</taxon>
    </lineage>
</organism>
<sequence>MAEALGTAVGVISLGLQLYAGLSEYLEAVKGRDEDLQQAKNYAKTLQCSLKAIEDAMNKVNGDNTMAQDAVEECTSSCLIELKALDVLLKDLKGEPALPSDTVAKARSSIRKWSYPFRKNSMNKLEERLKSANNVLKTALSALQLAILNDQSTAIFTLQQTIETISQRMSSPPESKIDEILTHLRNTETAKMQVSQLVSYPQDLQILCDAVSNLALSSQPRSKMPKLQGVRHGNQCPLAQVTPSTQETRNAIGVSLPNILGILTNAVGVSLSLTTGAGGLSLAQNITWAATVDENTSPSFKLIKVLCDMRDFKEPSLNTEHYDMIAKSCVRRLHLCYAKHQASPSDKNKDGESVLDVFAGLNRYRRLLKRSGDDLAFVFRSLAAIEVPITYDRKGQMDVNYCGQSPVHVAVLVGNLRLISLVIQDINPDTLNTKDSRQRHPIDYAVSHLRGRYKKDDQQPCVSCSMVELLLESKAVLYEEALKEGLISPCQRTRTAILQHLAQRRKELEQLAISSLSAADLQRLDLCKGWILDRNAHEVQNCLADRSWDVPKHLTAHSDSCRTESLCSAKSVYTYILDKETAVYALALGFNRETAFIDVFRRIVRAIIRRGGLSRLSSRYIDWILEDGYDLTTIVPTDFMPGVAKRATWAHYLMSAMGYKARWGPYRRCDMELPQSVAVSAFSPDLRDDCRCYCSSQGCTPLIKFLEGLGCRRRYPRTTYTITEAIRSFVVSVQDLIAKEDDTYSWMPRAVLRYATFTALGLRHTCCKHANGGLCYELDSEEIDEIHDEDSATIQLLEDLVTDFGNGYGSMATVDTFLKEVWLPRMKEVYRDMISYRLSDGELRKAEDCGVKLEVKPILWCDLPNKKVDVDPPEGFDEYNPLGLEGWMRRLDTIATDPERPAFVTP</sequence>
<dbReference type="Proteomes" id="UP000730481">
    <property type="component" value="Unassembled WGS sequence"/>
</dbReference>